<dbReference type="STRING" id="290052.ASU35_12015"/>
<protein>
    <recommendedName>
        <fullName evidence="3">Transposase</fullName>
    </recommendedName>
</protein>
<evidence type="ECO:0000313" key="1">
    <source>
        <dbReference type="EMBL" id="KSV58728.1"/>
    </source>
</evidence>
<sequence length="94" mass="10440">MILLALDNKKTSNLSHRQLASALNTTITTNFNPLFVRPRKTNGELETHVIQLACGEAPEGHARWTLELLTEEVNKKGVAEPVSKETSGNQTRRC</sequence>
<dbReference type="EMBL" id="LNAM01000163">
    <property type="protein sequence ID" value="KSV58728.1"/>
    <property type="molecule type" value="Genomic_DNA"/>
</dbReference>
<proteinExistence type="predicted"/>
<dbReference type="Proteomes" id="UP000054874">
    <property type="component" value="Unassembled WGS sequence"/>
</dbReference>
<gene>
    <name evidence="1" type="ORF">ASU35_12015</name>
</gene>
<keyword evidence="2" id="KW-1185">Reference proteome</keyword>
<comment type="caution">
    <text evidence="1">The sequence shown here is derived from an EMBL/GenBank/DDBJ whole genome shotgun (WGS) entry which is preliminary data.</text>
</comment>
<dbReference type="AlphaFoldDB" id="A0A0V8QDR9"/>
<organism evidence="1 2">
    <name type="scientific">Acetivibrio ethanolgignens</name>
    <dbReference type="NCBI Taxonomy" id="290052"/>
    <lineage>
        <taxon>Bacteria</taxon>
        <taxon>Bacillati</taxon>
        <taxon>Bacillota</taxon>
        <taxon>Clostridia</taxon>
        <taxon>Eubacteriales</taxon>
        <taxon>Oscillospiraceae</taxon>
        <taxon>Acetivibrio</taxon>
    </lineage>
</organism>
<evidence type="ECO:0000313" key="2">
    <source>
        <dbReference type="Proteomes" id="UP000054874"/>
    </source>
</evidence>
<reference evidence="1 2" key="1">
    <citation type="submission" date="2015-11" db="EMBL/GenBank/DDBJ databases">
        <title>Butyribacter intestini gen. nov., sp. nov., a butyric acid-producing bacterium of the family Lachnospiraceae isolated from the human faeces.</title>
        <authorList>
            <person name="Zou Y."/>
            <person name="Xue W."/>
            <person name="Luo G."/>
            <person name="Lv M."/>
        </authorList>
    </citation>
    <scope>NUCLEOTIDE SEQUENCE [LARGE SCALE GENOMIC DNA]</scope>
    <source>
        <strain evidence="1 2">ACET-33324</strain>
    </source>
</reference>
<name>A0A0V8QDR9_9FIRM</name>
<evidence type="ECO:0008006" key="3">
    <source>
        <dbReference type="Google" id="ProtNLM"/>
    </source>
</evidence>
<accession>A0A0V8QDR9</accession>